<dbReference type="GO" id="GO:0016787">
    <property type="term" value="F:hydrolase activity"/>
    <property type="evidence" value="ECO:0007669"/>
    <property type="project" value="UniProtKB-KW"/>
</dbReference>
<proteinExistence type="predicted"/>
<sequence length="302" mass="33607">MDKVRVLIDTDLGDDVDDAAAFMLALSCDSIEIVGVTTVFKDTEKRALMVRDLLALYGRGSIPVCPGYGGPILGNGGGDFEAPIQYGLVKDYRTDGKTAEDSPAAGHADDFIIQKVKEDKNLIILAMGAMTNLAMAFLKEPELMKGVQIIGMGGTFMNSSPEWNILCDPEAASIVMERSGRLIMMGLDVTKFLRIDDKRLSDWKGRNDRRMDYFLKGVRLFQEATGYPVTFHDVLLVAYLIDNQVVSLKKGHFAVELSGKLTRGTMVDMTNYYEINPQVDTGFQFAQSVDLERFYRIVDTYF</sequence>
<dbReference type="Pfam" id="PF01156">
    <property type="entry name" value="IU_nuc_hydro"/>
    <property type="match status" value="1"/>
</dbReference>
<name>A0ABV1D3D4_9FIRM</name>
<dbReference type="EMBL" id="JBBMFM010000003">
    <property type="protein sequence ID" value="MEQ2423599.1"/>
    <property type="molecule type" value="Genomic_DNA"/>
</dbReference>
<evidence type="ECO:0000256" key="1">
    <source>
        <dbReference type="ARBA" id="ARBA00022801"/>
    </source>
</evidence>
<evidence type="ECO:0000256" key="2">
    <source>
        <dbReference type="ARBA" id="ARBA00023295"/>
    </source>
</evidence>
<dbReference type="PANTHER" id="PTHR12304">
    <property type="entry name" value="INOSINE-URIDINE PREFERRING NUCLEOSIDE HYDROLASE"/>
    <property type="match status" value="1"/>
</dbReference>
<dbReference type="PANTHER" id="PTHR12304:SF4">
    <property type="entry name" value="URIDINE NUCLEOSIDASE"/>
    <property type="match status" value="1"/>
</dbReference>
<evidence type="ECO:0000313" key="4">
    <source>
        <dbReference type="EMBL" id="MEQ2423599.1"/>
    </source>
</evidence>
<comment type="caution">
    <text evidence="4">The sequence shown here is derived from an EMBL/GenBank/DDBJ whole genome shotgun (WGS) entry which is preliminary data.</text>
</comment>
<dbReference type="RefSeq" id="WP_008726679.1">
    <property type="nucleotide sequence ID" value="NZ_JBBMFM010000003.1"/>
</dbReference>
<accession>A0ABV1D3D4</accession>
<organism evidence="4 5">
    <name type="scientific">Enterocloster hominis</name>
    <name type="common">ex Hitch et al. 2024</name>
    <dbReference type="NCBI Taxonomy" id="1917870"/>
    <lineage>
        <taxon>Bacteria</taxon>
        <taxon>Bacillati</taxon>
        <taxon>Bacillota</taxon>
        <taxon>Clostridia</taxon>
        <taxon>Lachnospirales</taxon>
        <taxon>Lachnospiraceae</taxon>
        <taxon>Enterocloster</taxon>
    </lineage>
</organism>
<feature type="domain" description="Inosine/uridine-preferring nucleoside hydrolase" evidence="3">
    <location>
        <begin position="6"/>
        <end position="295"/>
    </location>
</feature>
<reference evidence="4 5" key="1">
    <citation type="submission" date="2024-03" db="EMBL/GenBank/DDBJ databases">
        <title>Human intestinal bacterial collection.</title>
        <authorList>
            <person name="Pauvert C."/>
            <person name="Hitch T.C.A."/>
            <person name="Clavel T."/>
        </authorList>
    </citation>
    <scope>NUCLEOTIDE SEQUENCE [LARGE SCALE GENOMIC DNA]</scope>
    <source>
        <strain evidence="4 5">CLA-SR-H021</strain>
    </source>
</reference>
<keyword evidence="1 4" id="KW-0378">Hydrolase</keyword>
<dbReference type="InterPro" id="IPR023186">
    <property type="entry name" value="IUNH"/>
</dbReference>
<evidence type="ECO:0000259" key="3">
    <source>
        <dbReference type="Pfam" id="PF01156"/>
    </source>
</evidence>
<dbReference type="InterPro" id="IPR036452">
    <property type="entry name" value="Ribo_hydro-like"/>
</dbReference>
<dbReference type="Proteomes" id="UP001454086">
    <property type="component" value="Unassembled WGS sequence"/>
</dbReference>
<keyword evidence="5" id="KW-1185">Reference proteome</keyword>
<keyword evidence="2" id="KW-0326">Glycosidase</keyword>
<dbReference type="SUPFAM" id="SSF53590">
    <property type="entry name" value="Nucleoside hydrolase"/>
    <property type="match status" value="1"/>
</dbReference>
<gene>
    <name evidence="4" type="ORF">WMQ36_01305</name>
</gene>
<dbReference type="InterPro" id="IPR001910">
    <property type="entry name" value="Inosine/uridine_hydrolase_dom"/>
</dbReference>
<dbReference type="Gene3D" id="3.90.245.10">
    <property type="entry name" value="Ribonucleoside hydrolase-like"/>
    <property type="match status" value="1"/>
</dbReference>
<protein>
    <submittedName>
        <fullName evidence="4">Nucleoside hydrolase</fullName>
    </submittedName>
</protein>
<evidence type="ECO:0000313" key="5">
    <source>
        <dbReference type="Proteomes" id="UP001454086"/>
    </source>
</evidence>